<keyword evidence="3" id="KW-0732">Signal</keyword>
<feature type="domain" description="Peptidase S8/S53" evidence="8">
    <location>
        <begin position="95"/>
        <end position="523"/>
    </location>
</feature>
<dbReference type="GeneID" id="120266853"/>
<dbReference type="InterPro" id="IPR000209">
    <property type="entry name" value="Peptidase_S8/S53_dom"/>
</dbReference>
<evidence type="ECO:0000256" key="4">
    <source>
        <dbReference type="ARBA" id="ARBA00022801"/>
    </source>
</evidence>
<feature type="active site" description="Charge relay system" evidence="6 7">
    <location>
        <position position="161"/>
    </location>
</feature>
<dbReference type="GO" id="GO:0006508">
    <property type="term" value="P:proteolysis"/>
    <property type="evidence" value="ECO:0007669"/>
    <property type="project" value="UniProtKB-KW"/>
</dbReference>
<evidence type="ECO:0000256" key="7">
    <source>
        <dbReference type="PROSITE-ProRule" id="PRU01240"/>
    </source>
</evidence>
<dbReference type="CDD" id="cd02120">
    <property type="entry name" value="PA_subtilisin_like"/>
    <property type="match status" value="1"/>
</dbReference>
<dbReference type="PRINTS" id="PR00723">
    <property type="entry name" value="SUBTILISIN"/>
</dbReference>
<dbReference type="InterPro" id="IPR015500">
    <property type="entry name" value="Peptidase_S8_subtilisin-rel"/>
</dbReference>
<evidence type="ECO:0000259" key="8">
    <source>
        <dbReference type="Pfam" id="PF00082"/>
    </source>
</evidence>
<gene>
    <name evidence="12" type="primary">LOC120266853</name>
</gene>
<feature type="active site" description="Charge relay system" evidence="6 7">
    <location>
        <position position="472"/>
    </location>
</feature>
<keyword evidence="4 7" id="KW-0378">Hydrolase</keyword>
<dbReference type="Gene3D" id="3.30.70.80">
    <property type="entry name" value="Peptidase S8 propeptide/proteinase inhibitor I9"/>
    <property type="match status" value="1"/>
</dbReference>
<dbReference type="CDD" id="cd04852">
    <property type="entry name" value="Peptidases_S8_3"/>
    <property type="match status" value="1"/>
</dbReference>
<evidence type="ECO:0000256" key="2">
    <source>
        <dbReference type="ARBA" id="ARBA00022670"/>
    </source>
</evidence>
<feature type="active site" description="Charge relay system" evidence="6 7">
    <location>
        <position position="103"/>
    </location>
</feature>
<feature type="domain" description="Subtilisin-like protease fibronectin type-III" evidence="10">
    <location>
        <begin position="580"/>
        <end position="678"/>
    </location>
</feature>
<evidence type="ECO:0000256" key="5">
    <source>
        <dbReference type="ARBA" id="ARBA00022825"/>
    </source>
</evidence>
<protein>
    <submittedName>
        <fullName evidence="12">LOW QUALITY PROTEIN: subtilisin-like protease SBT4.12</fullName>
    </submittedName>
</protein>
<evidence type="ECO:0000259" key="9">
    <source>
        <dbReference type="Pfam" id="PF05922"/>
    </source>
</evidence>
<dbReference type="PANTHER" id="PTHR10795">
    <property type="entry name" value="PROPROTEIN CONVERTASE SUBTILISIN/KEXIN"/>
    <property type="match status" value="1"/>
</dbReference>
<evidence type="ECO:0000256" key="3">
    <source>
        <dbReference type="ARBA" id="ARBA00022729"/>
    </source>
</evidence>
<keyword evidence="5 7" id="KW-0720">Serine protease</keyword>
<dbReference type="Pfam" id="PF17766">
    <property type="entry name" value="fn3_6"/>
    <property type="match status" value="1"/>
</dbReference>
<dbReference type="SUPFAM" id="SSF52743">
    <property type="entry name" value="Subtilisin-like"/>
    <property type="match status" value="1"/>
</dbReference>
<dbReference type="InterPro" id="IPR036852">
    <property type="entry name" value="Peptidase_S8/S53_dom_sf"/>
</dbReference>
<dbReference type="Gene3D" id="3.50.30.30">
    <property type="match status" value="1"/>
</dbReference>
<keyword evidence="11" id="KW-1185">Reference proteome</keyword>
<organism evidence="11 12">
    <name type="scientific">Dioscorea cayennensis subsp. rotundata</name>
    <name type="common">White Guinea yam</name>
    <name type="synonym">Dioscorea rotundata</name>
    <dbReference type="NCBI Taxonomy" id="55577"/>
    <lineage>
        <taxon>Eukaryota</taxon>
        <taxon>Viridiplantae</taxon>
        <taxon>Streptophyta</taxon>
        <taxon>Embryophyta</taxon>
        <taxon>Tracheophyta</taxon>
        <taxon>Spermatophyta</taxon>
        <taxon>Magnoliopsida</taxon>
        <taxon>Liliopsida</taxon>
        <taxon>Dioscoreales</taxon>
        <taxon>Dioscoreaceae</taxon>
        <taxon>Dioscorea</taxon>
    </lineage>
</organism>
<name>A0AB40BUV6_DIOCR</name>
<dbReference type="Gene3D" id="2.60.40.2310">
    <property type="match status" value="1"/>
</dbReference>
<evidence type="ECO:0000313" key="11">
    <source>
        <dbReference type="Proteomes" id="UP001515500"/>
    </source>
</evidence>
<dbReference type="Pfam" id="PF05922">
    <property type="entry name" value="Inhibitor_I9"/>
    <property type="match status" value="1"/>
</dbReference>
<evidence type="ECO:0000313" key="12">
    <source>
        <dbReference type="RefSeq" id="XP_039130437.1"/>
    </source>
</evidence>
<dbReference type="InterPro" id="IPR010259">
    <property type="entry name" value="S8pro/Inhibitor_I9"/>
</dbReference>
<evidence type="ECO:0000259" key="10">
    <source>
        <dbReference type="Pfam" id="PF17766"/>
    </source>
</evidence>
<dbReference type="PROSITE" id="PS51892">
    <property type="entry name" value="SUBTILASE"/>
    <property type="match status" value="1"/>
</dbReference>
<dbReference type="InterPro" id="IPR037045">
    <property type="entry name" value="S8pro/Inhibitor_I9_sf"/>
</dbReference>
<dbReference type="InterPro" id="IPR045051">
    <property type="entry name" value="SBT"/>
</dbReference>
<dbReference type="PROSITE" id="PS00138">
    <property type="entry name" value="SUBTILASE_SER"/>
    <property type="match status" value="1"/>
</dbReference>
<reference evidence="12" key="1">
    <citation type="submission" date="2025-08" db="UniProtKB">
        <authorList>
            <consortium name="RefSeq"/>
        </authorList>
    </citation>
    <scope>IDENTIFICATION</scope>
</reference>
<proteinExistence type="inferred from homology"/>
<evidence type="ECO:0000256" key="1">
    <source>
        <dbReference type="ARBA" id="ARBA00011073"/>
    </source>
</evidence>
<dbReference type="AlphaFoldDB" id="A0AB40BUV6"/>
<comment type="similarity">
    <text evidence="1 7">Belongs to the peptidase S8 family.</text>
</comment>
<dbReference type="InterPro" id="IPR041469">
    <property type="entry name" value="Subtilisin-like_FN3"/>
</dbReference>
<dbReference type="InterPro" id="IPR023828">
    <property type="entry name" value="Peptidase_S8_Ser-AS"/>
</dbReference>
<dbReference type="Pfam" id="PF00082">
    <property type="entry name" value="Peptidase_S8"/>
    <property type="match status" value="1"/>
</dbReference>
<feature type="domain" description="Inhibitor I9" evidence="9">
    <location>
        <begin position="27"/>
        <end position="73"/>
    </location>
</feature>
<dbReference type="GO" id="GO:0004252">
    <property type="term" value="F:serine-type endopeptidase activity"/>
    <property type="evidence" value="ECO:0007669"/>
    <property type="project" value="UniProtKB-UniRule"/>
</dbReference>
<dbReference type="Proteomes" id="UP001515500">
    <property type="component" value="Chromosome 8"/>
</dbReference>
<dbReference type="Gene3D" id="3.40.50.200">
    <property type="entry name" value="Peptidase S8/S53 domain"/>
    <property type="match status" value="1"/>
</dbReference>
<sequence>MGDKPKGEISAHSLPFNLLDQVLDGITAREAIVHIYGRSFGGFAAKLTENEHHKFAEMDGIVSVFPSRTLHLHTTRSWDFLGFPSATEPNLTLESDVIIGMIDTGVWPESKSFSDKGLARPPKRWKGTCYKSFPCNNKIIGTRDYISNFTGYIPAIDVDGHGSHTASTAAGRSVANVSLYGLAEGHARGGVPGARLAIYKACQYGFCRGANILAAFDDAIADGVDIISISVGDQYDDYFEDVIAIGSFHAMKNGILTVASSGNDGPGLGTLANVAPWLISVAASSIDRRIVDKLVIGENRTIEGVSVNPFPSQTKSFPFVYDSSYVPDDMNDDLLKERVLLCDGDSGATRELVDLVKGAVMIDDSYLDYGYQYPLPALDVSNVVGKELKKYINETKNPVAKILKSQEIFDANAPIVVSFSSRGPNTITPDILKPDISAPGVNIIASWSLRASVSDNEADNRSVVYNIQSGTSMACPHVSAAAAYVKSFHPFWSPSAIMSALITTATPMKAEHTPEAELAYGAGQLNPVKAPNPGLVYEATEADYVQMLCNQGYNAKNLRIITGNNSTCNSSHNNIGTARDLNYPSLAFSAATGKPVSVNFSRIVTNVGTKKSIYKAVITSHSSLKINVKPSVLHFESLNQKLEFTVAISGPPMGSKSVASASLVWSDGEYSVKSPILVYTQLE</sequence>
<accession>A0AB40BUV6</accession>
<evidence type="ECO:0000256" key="6">
    <source>
        <dbReference type="PIRSR" id="PIRSR615500-1"/>
    </source>
</evidence>
<keyword evidence="2 7" id="KW-0645">Protease</keyword>
<dbReference type="RefSeq" id="XP_039130437.1">
    <property type="nucleotide sequence ID" value="XM_039274503.1"/>
</dbReference>
<dbReference type="InterPro" id="IPR034197">
    <property type="entry name" value="Peptidases_S8_3"/>
</dbReference>